<evidence type="ECO:0000313" key="3">
    <source>
        <dbReference type="Proteomes" id="UP001241926"/>
    </source>
</evidence>
<reference evidence="2 3" key="1">
    <citation type="submission" date="2023-05" db="EMBL/GenBank/DDBJ databases">
        <title>Streptomyces fuscus sp. nov., a brown-black pigment producing actinomyces isolated from dry sand of Sea duck farm.</title>
        <authorList>
            <person name="Xie J."/>
            <person name="Shen N."/>
        </authorList>
    </citation>
    <scope>NUCLEOTIDE SEQUENCE [LARGE SCALE GENOMIC DNA]</scope>
    <source>
        <strain evidence="2 3">GXMU-J15</strain>
    </source>
</reference>
<protein>
    <submittedName>
        <fullName evidence="2">Nuclear transport factor 2 family protein</fullName>
    </submittedName>
</protein>
<dbReference type="InterPro" id="IPR037401">
    <property type="entry name" value="SnoaL-like"/>
</dbReference>
<dbReference type="EMBL" id="JASJUS010000065">
    <property type="protein sequence ID" value="MDL2082011.1"/>
    <property type="molecule type" value="Genomic_DNA"/>
</dbReference>
<dbReference type="InterPro" id="IPR032710">
    <property type="entry name" value="NTF2-like_dom_sf"/>
</dbReference>
<dbReference type="RefSeq" id="WP_285437160.1">
    <property type="nucleotide sequence ID" value="NZ_JASJUS010000065.1"/>
</dbReference>
<comment type="caution">
    <text evidence="2">The sequence shown here is derived from an EMBL/GenBank/DDBJ whole genome shotgun (WGS) entry which is preliminary data.</text>
</comment>
<dbReference type="Proteomes" id="UP001241926">
    <property type="component" value="Unassembled WGS sequence"/>
</dbReference>
<dbReference type="CDD" id="cd00531">
    <property type="entry name" value="NTF2_like"/>
    <property type="match status" value="1"/>
</dbReference>
<name>A0ABT7JAW2_9ACTN</name>
<organism evidence="2 3">
    <name type="scientific">Streptomyces fuscus</name>
    <dbReference type="NCBI Taxonomy" id="3048495"/>
    <lineage>
        <taxon>Bacteria</taxon>
        <taxon>Bacillati</taxon>
        <taxon>Actinomycetota</taxon>
        <taxon>Actinomycetes</taxon>
        <taxon>Kitasatosporales</taxon>
        <taxon>Streptomycetaceae</taxon>
        <taxon>Streptomyces</taxon>
    </lineage>
</organism>
<feature type="domain" description="SnoaL-like" evidence="1">
    <location>
        <begin position="14"/>
        <end position="112"/>
    </location>
</feature>
<evidence type="ECO:0000313" key="2">
    <source>
        <dbReference type="EMBL" id="MDL2082011.1"/>
    </source>
</evidence>
<dbReference type="Gene3D" id="3.10.450.50">
    <property type="match status" value="1"/>
</dbReference>
<proteinExistence type="predicted"/>
<dbReference type="SUPFAM" id="SSF54427">
    <property type="entry name" value="NTF2-like"/>
    <property type="match status" value="1"/>
</dbReference>
<keyword evidence="3" id="KW-1185">Reference proteome</keyword>
<sequence>MTTAPDRQLAIRTVRRFYDLVDRADVHGLAALFAPDAAYRRPGYDLMVGPEGLRGFYGRDRTIRAGRHALTTLLTDGHTVGVFGEFQGELHDGTPVHLRFADSFTVRPDGLFSSRDTYFFAPLV</sequence>
<dbReference type="Pfam" id="PF12680">
    <property type="entry name" value="SnoaL_2"/>
    <property type="match status" value="1"/>
</dbReference>
<evidence type="ECO:0000259" key="1">
    <source>
        <dbReference type="Pfam" id="PF12680"/>
    </source>
</evidence>
<accession>A0ABT7JAW2</accession>
<gene>
    <name evidence="2" type="ORF">QNN03_36860</name>
</gene>